<proteinExistence type="predicted"/>
<evidence type="ECO:0000259" key="3">
    <source>
        <dbReference type="Pfam" id="PF03358"/>
    </source>
</evidence>
<dbReference type="InterPro" id="IPR051796">
    <property type="entry name" value="ISF_SsuE-like"/>
</dbReference>
<evidence type="ECO:0000313" key="5">
    <source>
        <dbReference type="Proteomes" id="UP000191154"/>
    </source>
</evidence>
<dbReference type="Proteomes" id="UP000191154">
    <property type="component" value="Unassembled WGS sequence"/>
</dbReference>
<evidence type="ECO:0000256" key="2">
    <source>
        <dbReference type="ARBA" id="ARBA00022643"/>
    </source>
</evidence>
<dbReference type="EMBL" id="LZYZ01000002">
    <property type="protein sequence ID" value="OOM14619.1"/>
    <property type="molecule type" value="Genomic_DNA"/>
</dbReference>
<dbReference type="InterPro" id="IPR029039">
    <property type="entry name" value="Flavoprotein-like_sf"/>
</dbReference>
<evidence type="ECO:0000256" key="1">
    <source>
        <dbReference type="ARBA" id="ARBA00022630"/>
    </source>
</evidence>
<accession>A0A1S8NDT5</accession>
<reference evidence="4 5" key="1">
    <citation type="submission" date="2016-05" db="EMBL/GenBank/DDBJ databases">
        <title>Microbial solvent formation.</title>
        <authorList>
            <person name="Poehlein A."/>
            <person name="Montoya Solano J.D."/>
            <person name="Flitsch S."/>
            <person name="Krabben P."/>
            <person name="Duerre P."/>
            <person name="Daniel R."/>
        </authorList>
    </citation>
    <scope>NUCLEOTIDE SEQUENCE [LARGE SCALE GENOMIC DNA]</scope>
    <source>
        <strain evidence="4 5">L1-8</strain>
    </source>
</reference>
<name>A0A1S8NDT5_CLOSA</name>
<comment type="caution">
    <text evidence="4">The sequence shown here is derived from an EMBL/GenBank/DDBJ whole genome shotgun (WGS) entry which is preliminary data.</text>
</comment>
<dbReference type="AlphaFoldDB" id="A0A1S8NDT5"/>
<keyword evidence="1" id="KW-0285">Flavoprotein</keyword>
<dbReference type="InterPro" id="IPR005025">
    <property type="entry name" value="FMN_Rdtase-like_dom"/>
</dbReference>
<sequence>MKITIINGQDTDNSSYDSCIKTICRDMDNKKVDHHIIDLNKMNFKGCTGCDSCQSIKPGLCAINDGINDILKGYLSSDIVIIITQIHFGICNSITKRFIDRTEPLFLPYHTLKNGKTIMKNRYDKYPDIIVIGIADGNDNDSIEAFRNTFMNCNLFAESNKINIQIIKNKFDLEKINYLDLRGE</sequence>
<protein>
    <submittedName>
        <fullName evidence="4">2-amino-4-deoxychorismate dehydrogenase</fullName>
        <ecNumber evidence="4">1.3.99.24</ecNumber>
    </submittedName>
</protein>
<dbReference type="EC" id="1.3.99.24" evidence="4"/>
<gene>
    <name evidence="4" type="primary">sgcG_3</name>
    <name evidence="4" type="ORF">CLOSAC_14990</name>
</gene>
<feature type="domain" description="NADPH-dependent FMN reductase-like" evidence="3">
    <location>
        <begin position="1"/>
        <end position="107"/>
    </location>
</feature>
<dbReference type="GO" id="GO:0016491">
    <property type="term" value="F:oxidoreductase activity"/>
    <property type="evidence" value="ECO:0007669"/>
    <property type="project" value="UniProtKB-KW"/>
</dbReference>
<keyword evidence="4" id="KW-0560">Oxidoreductase</keyword>
<dbReference type="Pfam" id="PF03358">
    <property type="entry name" value="FMN_red"/>
    <property type="match status" value="1"/>
</dbReference>
<dbReference type="Gene3D" id="3.40.50.360">
    <property type="match status" value="1"/>
</dbReference>
<evidence type="ECO:0000313" key="4">
    <source>
        <dbReference type="EMBL" id="OOM14619.1"/>
    </source>
</evidence>
<organism evidence="4 5">
    <name type="scientific">Clostridium saccharobutylicum</name>
    <dbReference type="NCBI Taxonomy" id="169679"/>
    <lineage>
        <taxon>Bacteria</taxon>
        <taxon>Bacillati</taxon>
        <taxon>Bacillota</taxon>
        <taxon>Clostridia</taxon>
        <taxon>Eubacteriales</taxon>
        <taxon>Clostridiaceae</taxon>
        <taxon>Clostridium</taxon>
    </lineage>
</organism>
<dbReference type="SUPFAM" id="SSF52218">
    <property type="entry name" value="Flavoproteins"/>
    <property type="match status" value="1"/>
</dbReference>
<dbReference type="RefSeq" id="WP_077864865.1">
    <property type="nucleotide sequence ID" value="NZ_LZYZ01000002.1"/>
</dbReference>
<keyword evidence="2" id="KW-0288">FMN</keyword>
<dbReference type="PANTHER" id="PTHR43278">
    <property type="entry name" value="NAD(P)H-DEPENDENT FMN-CONTAINING OXIDOREDUCTASE YWQN-RELATED"/>
    <property type="match status" value="1"/>
</dbReference>
<dbReference type="PANTHER" id="PTHR43278:SF4">
    <property type="entry name" value="NAD(P)H-DEPENDENT FMN-CONTAINING OXIDOREDUCTASE YWQN-RELATED"/>
    <property type="match status" value="1"/>
</dbReference>